<accession>A0A1T4VEH1</accession>
<evidence type="ECO:0000313" key="2">
    <source>
        <dbReference type="Proteomes" id="UP000189733"/>
    </source>
</evidence>
<evidence type="ECO:0008006" key="3">
    <source>
        <dbReference type="Google" id="ProtNLM"/>
    </source>
</evidence>
<keyword evidence="2" id="KW-1185">Reference proteome</keyword>
<organism evidence="1 2">
    <name type="scientific">Desulfobaculum bizertense DSM 18034</name>
    <dbReference type="NCBI Taxonomy" id="1121442"/>
    <lineage>
        <taxon>Bacteria</taxon>
        <taxon>Pseudomonadati</taxon>
        <taxon>Thermodesulfobacteriota</taxon>
        <taxon>Desulfovibrionia</taxon>
        <taxon>Desulfovibrionales</taxon>
        <taxon>Desulfovibrionaceae</taxon>
        <taxon>Desulfobaculum</taxon>
    </lineage>
</organism>
<evidence type="ECO:0000313" key="1">
    <source>
        <dbReference type="EMBL" id="SKA63360.1"/>
    </source>
</evidence>
<gene>
    <name evidence="1" type="ORF">SAMN02745702_00119</name>
</gene>
<reference evidence="1 2" key="1">
    <citation type="submission" date="2017-02" db="EMBL/GenBank/DDBJ databases">
        <authorList>
            <person name="Peterson S.W."/>
        </authorList>
    </citation>
    <scope>NUCLEOTIDE SEQUENCE [LARGE SCALE GENOMIC DNA]</scope>
    <source>
        <strain evidence="1 2">DSM 18034</strain>
    </source>
</reference>
<proteinExistence type="predicted"/>
<dbReference type="EMBL" id="FUYA01000001">
    <property type="protein sequence ID" value="SKA63360.1"/>
    <property type="molecule type" value="Genomic_DNA"/>
</dbReference>
<dbReference type="AlphaFoldDB" id="A0A1T4VEH1"/>
<dbReference type="STRING" id="1121442.SAMN02745702_00119"/>
<dbReference type="OrthoDB" id="5470789at2"/>
<sequence length="175" mass="20066">MEDAYLGQAKDVILGQDFLTWLWYKSEAKNGMFSMPDNEAFTLFVEQRVSVQGGEGDSKETTSVSGLMSELKEAKLGLAMGKKVNKAQIHVDVDSEEWRFTLRAEDFAINGFKTPKVEVHKEEDEDPDGAFLEKMYLIERGLGFLDQLFEEFLQLRLSKEWADECHDIAVWLEQD</sequence>
<name>A0A1T4VEH1_9BACT</name>
<dbReference type="Proteomes" id="UP000189733">
    <property type="component" value="Unassembled WGS sequence"/>
</dbReference>
<dbReference type="RefSeq" id="WP_078683447.1">
    <property type="nucleotide sequence ID" value="NZ_FUYA01000001.1"/>
</dbReference>
<protein>
    <recommendedName>
        <fullName evidence="3">Recombination-associated protein RdgC</fullName>
    </recommendedName>
</protein>